<comment type="caution">
    <text evidence="1">The sequence shown here is derived from an EMBL/GenBank/DDBJ whole genome shotgun (WGS) entry which is preliminary data.</text>
</comment>
<sequence>MLERVKKQDLRPHTIVVRKTGPAAAQILLFDGTLYLPARPDASLCARALTALGEQPEGDYYCPLDMAMAAHFEHDHAMSLVELHERLHHLRDLELHGPAERAQRMWLRLRNELLAYGLGLIWERESTVWSVFVLNDLQECR</sequence>
<gene>
    <name evidence="1" type="ORF">KSX_73290</name>
</gene>
<evidence type="ECO:0000313" key="1">
    <source>
        <dbReference type="EMBL" id="GHO49166.1"/>
    </source>
</evidence>
<evidence type="ECO:0000313" key="2">
    <source>
        <dbReference type="Proteomes" id="UP000612362"/>
    </source>
</evidence>
<protein>
    <submittedName>
        <fullName evidence="1">Uncharacterized protein</fullName>
    </submittedName>
</protein>
<reference evidence="1" key="1">
    <citation type="submission" date="2020-10" db="EMBL/GenBank/DDBJ databases">
        <title>Taxonomic study of unclassified bacteria belonging to the class Ktedonobacteria.</title>
        <authorList>
            <person name="Yabe S."/>
            <person name="Wang C.M."/>
            <person name="Zheng Y."/>
            <person name="Sakai Y."/>
            <person name="Cavaletti L."/>
            <person name="Monciardini P."/>
            <person name="Donadio S."/>
        </authorList>
    </citation>
    <scope>NUCLEOTIDE SEQUENCE</scope>
    <source>
        <strain evidence="1">SOSP1-1</strain>
    </source>
</reference>
<dbReference type="Proteomes" id="UP000612362">
    <property type="component" value="Unassembled WGS sequence"/>
</dbReference>
<dbReference type="EMBL" id="BNJF01000004">
    <property type="protein sequence ID" value="GHO49166.1"/>
    <property type="molecule type" value="Genomic_DNA"/>
</dbReference>
<proteinExistence type="predicted"/>
<keyword evidence="2" id="KW-1185">Reference proteome</keyword>
<name>A0A8J3MWM9_9CHLR</name>
<organism evidence="1 2">
    <name type="scientific">Ktedonospora formicarum</name>
    <dbReference type="NCBI Taxonomy" id="2778364"/>
    <lineage>
        <taxon>Bacteria</taxon>
        <taxon>Bacillati</taxon>
        <taxon>Chloroflexota</taxon>
        <taxon>Ktedonobacteria</taxon>
        <taxon>Ktedonobacterales</taxon>
        <taxon>Ktedonobacteraceae</taxon>
        <taxon>Ktedonospora</taxon>
    </lineage>
</organism>
<accession>A0A8J3MWM9</accession>
<dbReference type="RefSeq" id="WP_220198275.1">
    <property type="nucleotide sequence ID" value="NZ_BNJF01000004.1"/>
</dbReference>
<dbReference type="AlphaFoldDB" id="A0A8J3MWM9"/>